<dbReference type="PROSITE" id="PS51257">
    <property type="entry name" value="PROKAR_LIPOPROTEIN"/>
    <property type="match status" value="1"/>
</dbReference>
<dbReference type="RefSeq" id="WP_326507420.1">
    <property type="nucleotide sequence ID" value="NZ_JAWIIV010000013.1"/>
</dbReference>
<sequence length="186" mass="20737">MSSMTLKPHSFRFRRGTAPLIYVLLLMACPAAHAESATELGSSAEIARQPLQELVRKKRARGLLYVTIPQARVYGEGSGYRAYCSPQIRAINSSHKTIEEMMVGIRYRGPNGKDVGSTVTRFFRVKVGRQETHYFYSTINADNCHGLTGEMEVVRCVYENGIDCTDDVRTVAYGAVPLQIINKEGK</sequence>
<dbReference type="Proteomes" id="UP001352263">
    <property type="component" value="Unassembled WGS sequence"/>
</dbReference>
<comment type="caution">
    <text evidence="2">The sequence shown here is derived from an EMBL/GenBank/DDBJ whole genome shotgun (WGS) entry which is preliminary data.</text>
</comment>
<reference evidence="2 3" key="1">
    <citation type="submission" date="2023-10" db="EMBL/GenBank/DDBJ databases">
        <title>Noviherbaspirillum sp. CPCC 100848 genome assembly.</title>
        <authorList>
            <person name="Li X.Y."/>
            <person name="Fang X.M."/>
        </authorList>
    </citation>
    <scope>NUCLEOTIDE SEQUENCE [LARGE SCALE GENOMIC DNA]</scope>
    <source>
        <strain evidence="2 3">CPCC 100848</strain>
    </source>
</reference>
<gene>
    <name evidence="2" type="ORF">RY831_16190</name>
</gene>
<feature type="signal peptide" evidence="1">
    <location>
        <begin position="1"/>
        <end position="34"/>
    </location>
</feature>
<proteinExistence type="predicted"/>
<feature type="chain" id="PRO_5045530114" evidence="1">
    <location>
        <begin position="35"/>
        <end position="186"/>
    </location>
</feature>
<protein>
    <submittedName>
        <fullName evidence="2">Uncharacterized protein</fullName>
    </submittedName>
</protein>
<organism evidence="2 3">
    <name type="scientific">Noviherbaspirillum album</name>
    <dbReference type="NCBI Taxonomy" id="3080276"/>
    <lineage>
        <taxon>Bacteria</taxon>
        <taxon>Pseudomonadati</taxon>
        <taxon>Pseudomonadota</taxon>
        <taxon>Betaproteobacteria</taxon>
        <taxon>Burkholderiales</taxon>
        <taxon>Oxalobacteraceae</taxon>
        <taxon>Noviherbaspirillum</taxon>
    </lineage>
</organism>
<keyword evidence="3" id="KW-1185">Reference proteome</keyword>
<keyword evidence="1" id="KW-0732">Signal</keyword>
<name>A0ABU6JC24_9BURK</name>
<evidence type="ECO:0000256" key="1">
    <source>
        <dbReference type="SAM" id="SignalP"/>
    </source>
</evidence>
<dbReference type="EMBL" id="JAWIIV010000013">
    <property type="protein sequence ID" value="MEC4720704.1"/>
    <property type="molecule type" value="Genomic_DNA"/>
</dbReference>
<evidence type="ECO:0000313" key="2">
    <source>
        <dbReference type="EMBL" id="MEC4720704.1"/>
    </source>
</evidence>
<accession>A0ABU6JC24</accession>
<evidence type="ECO:0000313" key="3">
    <source>
        <dbReference type="Proteomes" id="UP001352263"/>
    </source>
</evidence>